<name>A0A3A1WG96_9HYPH</name>
<proteinExistence type="predicted"/>
<accession>A0A3A1WG96</accession>
<sequence length="350" mass="37712">MAVVGTTAGGTVSRAVAISPRDDHLLRTVKGSQAAPHGTCARRNVFRHHVITSDDFEKLTEAADTPHVIRPLGLRTPEFDLSGVCVPDLAIWTVASPTGLESVPVAVRDAFTIRIPLDGGLVVRSAGHEREVPVGSASILQSQETLATRFEPGAHVLCCAVGMRELAIRREALEGERAPFVRFQPTVKLEGPRLNALVHTIRQIGAHMGSMADMLTGPLLVDLLLNQILSAWPSDSSDASSNAAAVVARGVDYIEAHLGEALTVGSVAAAARVSVRTLQSAFRAHTGRTPLGYILDRRMERAHADLLANGGRLAVSQIAYRWGFLHMGEFSRRYRQRYGCTPSQTSRRVA</sequence>
<dbReference type="InterPro" id="IPR018062">
    <property type="entry name" value="HTH_AraC-typ_CS"/>
</dbReference>
<protein>
    <submittedName>
        <fullName evidence="5">AraC family transcriptional regulator</fullName>
    </submittedName>
</protein>
<dbReference type="PROSITE" id="PS00041">
    <property type="entry name" value="HTH_ARAC_FAMILY_1"/>
    <property type="match status" value="1"/>
</dbReference>
<comment type="caution">
    <text evidence="5">The sequence shown here is derived from an EMBL/GenBank/DDBJ whole genome shotgun (WGS) entry which is preliminary data.</text>
</comment>
<gene>
    <name evidence="5" type="ORF">D3218_17025</name>
</gene>
<dbReference type="Gene3D" id="1.10.10.60">
    <property type="entry name" value="Homeodomain-like"/>
    <property type="match status" value="1"/>
</dbReference>
<dbReference type="PANTHER" id="PTHR46796">
    <property type="entry name" value="HTH-TYPE TRANSCRIPTIONAL ACTIVATOR RHAS-RELATED"/>
    <property type="match status" value="1"/>
</dbReference>
<dbReference type="InterPro" id="IPR009057">
    <property type="entry name" value="Homeodomain-like_sf"/>
</dbReference>
<dbReference type="InterPro" id="IPR018060">
    <property type="entry name" value="HTH_AraC"/>
</dbReference>
<reference evidence="6" key="1">
    <citation type="submission" date="2018-09" db="EMBL/GenBank/DDBJ databases">
        <authorList>
            <person name="Tuo L."/>
        </authorList>
    </citation>
    <scope>NUCLEOTIDE SEQUENCE [LARGE SCALE GENOMIC DNA]</scope>
    <source>
        <strain evidence="6">M2BS4Y-1</strain>
    </source>
</reference>
<dbReference type="Pfam" id="PF14525">
    <property type="entry name" value="AraC_binding_2"/>
    <property type="match status" value="1"/>
</dbReference>
<evidence type="ECO:0000259" key="4">
    <source>
        <dbReference type="PROSITE" id="PS01124"/>
    </source>
</evidence>
<evidence type="ECO:0000256" key="3">
    <source>
        <dbReference type="ARBA" id="ARBA00023163"/>
    </source>
</evidence>
<organism evidence="5 6">
    <name type="scientific">Aureimonas flava</name>
    <dbReference type="NCBI Taxonomy" id="2320271"/>
    <lineage>
        <taxon>Bacteria</taxon>
        <taxon>Pseudomonadati</taxon>
        <taxon>Pseudomonadota</taxon>
        <taxon>Alphaproteobacteria</taxon>
        <taxon>Hyphomicrobiales</taxon>
        <taxon>Aurantimonadaceae</taxon>
        <taxon>Aureimonas</taxon>
    </lineage>
</organism>
<keyword evidence="2" id="KW-0238">DNA-binding</keyword>
<dbReference type="SUPFAM" id="SSF46689">
    <property type="entry name" value="Homeodomain-like"/>
    <property type="match status" value="2"/>
</dbReference>
<keyword evidence="1" id="KW-0805">Transcription regulation</keyword>
<keyword evidence="6" id="KW-1185">Reference proteome</keyword>
<dbReference type="Pfam" id="PF12833">
    <property type="entry name" value="HTH_18"/>
    <property type="match status" value="1"/>
</dbReference>
<keyword evidence="3" id="KW-0804">Transcription</keyword>
<dbReference type="SMART" id="SM00342">
    <property type="entry name" value="HTH_ARAC"/>
    <property type="match status" value="1"/>
</dbReference>
<dbReference type="InterPro" id="IPR050204">
    <property type="entry name" value="AraC_XylS_family_regulators"/>
</dbReference>
<evidence type="ECO:0000313" key="6">
    <source>
        <dbReference type="Proteomes" id="UP000265750"/>
    </source>
</evidence>
<dbReference type="AlphaFoldDB" id="A0A3A1WG96"/>
<dbReference type="GO" id="GO:0003700">
    <property type="term" value="F:DNA-binding transcription factor activity"/>
    <property type="evidence" value="ECO:0007669"/>
    <property type="project" value="InterPro"/>
</dbReference>
<feature type="domain" description="HTH araC/xylS-type" evidence="4">
    <location>
        <begin position="248"/>
        <end position="348"/>
    </location>
</feature>
<dbReference type="PROSITE" id="PS01124">
    <property type="entry name" value="HTH_ARAC_FAMILY_2"/>
    <property type="match status" value="1"/>
</dbReference>
<dbReference type="GO" id="GO:0043565">
    <property type="term" value="F:sequence-specific DNA binding"/>
    <property type="evidence" value="ECO:0007669"/>
    <property type="project" value="InterPro"/>
</dbReference>
<evidence type="ECO:0000256" key="1">
    <source>
        <dbReference type="ARBA" id="ARBA00023015"/>
    </source>
</evidence>
<evidence type="ECO:0000313" key="5">
    <source>
        <dbReference type="EMBL" id="RIX98442.1"/>
    </source>
</evidence>
<dbReference type="Proteomes" id="UP000265750">
    <property type="component" value="Unassembled WGS sequence"/>
</dbReference>
<evidence type="ECO:0000256" key="2">
    <source>
        <dbReference type="ARBA" id="ARBA00023125"/>
    </source>
</evidence>
<dbReference type="InterPro" id="IPR035418">
    <property type="entry name" value="AraC-bd_2"/>
</dbReference>
<dbReference type="OrthoDB" id="7908913at2"/>
<dbReference type="EMBL" id="QYRN01000010">
    <property type="protein sequence ID" value="RIX98442.1"/>
    <property type="molecule type" value="Genomic_DNA"/>
</dbReference>